<reference evidence="1 2" key="1">
    <citation type="submission" date="2010-02" db="EMBL/GenBank/DDBJ databases">
        <authorList>
            <person name="Weinstock G."/>
            <person name="Sodergren E."/>
            <person name="Clifton S."/>
            <person name="Fulton L."/>
            <person name="Fulton B."/>
            <person name="Courtney L."/>
            <person name="Fronick C."/>
            <person name="Harrison M."/>
            <person name="Strong C."/>
            <person name="Farmer C."/>
            <person name="Delahaunty K."/>
            <person name="Markovic C."/>
            <person name="Hall O."/>
            <person name="Minx P."/>
            <person name="Tomlinson C."/>
            <person name="Mitreva M."/>
            <person name="Nelson J."/>
            <person name="Hou S."/>
            <person name="Wollam A."/>
            <person name="Pepin K.H."/>
            <person name="Johnson M."/>
            <person name="Bhonagiri V."/>
            <person name="Zhang X."/>
            <person name="Suruliraj S."/>
            <person name="Warren W."/>
            <person name="Chinwalla A."/>
            <person name="Mardis E.R."/>
            <person name="Wilson R.K."/>
        </authorList>
    </citation>
    <scope>NUCLEOTIDE SEQUENCE [LARGE SCALE GENOMIC DNA]</scope>
    <source>
        <strain evidence="1 2">ATCC 33693</strain>
    </source>
</reference>
<sequence length="279" mass="32314">MFLGVYMKNKTYKILIVFLLFSLQSFLYAEMKYLNKKGMTVETRYSVPNGYKRVSVEKGSFAEFLRNQKLKPYGEKALYHNGKEKSSRGIYDSVFDVEIGNQDLHQCADAIMLLRAEYFYSKKEYNKINFHFTSGFEAKYSKWIEGYRINVQGKGSYIKKANPSNTYKDFKSYMNMVFAYCGTLSLEKEMKLQSLDKMKIGDAFIKGGSPGHVVLIVDMAENDKGEKIFMLAQSYMPAQQTQILINPSDRNLGVWYSLKGKDVLITPEWDFSLNQLRTF</sequence>
<evidence type="ECO:0000313" key="2">
    <source>
        <dbReference type="Proteomes" id="UP000003748"/>
    </source>
</evidence>
<organism evidence="1 2">
    <name type="scientific">Fusobacterium periodonticum ATCC 33693</name>
    <dbReference type="NCBI Taxonomy" id="546275"/>
    <lineage>
        <taxon>Bacteria</taxon>
        <taxon>Fusobacteriati</taxon>
        <taxon>Fusobacteriota</taxon>
        <taxon>Fusobacteriia</taxon>
        <taxon>Fusobacteriales</taxon>
        <taxon>Fusobacteriaceae</taxon>
        <taxon>Fusobacterium</taxon>
    </lineage>
</organism>
<dbReference type="Pfam" id="PF16138">
    <property type="entry name" value="DUF4846"/>
    <property type="match status" value="1"/>
</dbReference>
<dbReference type="Proteomes" id="UP000003748">
    <property type="component" value="Unassembled WGS sequence"/>
</dbReference>
<dbReference type="STRING" id="546275.FUSPEROL_02334"/>
<name>D4CY23_9FUSO</name>
<dbReference type="eggNOG" id="ENOG502Z85F">
    <property type="taxonomic scope" value="Bacteria"/>
</dbReference>
<protein>
    <recommendedName>
        <fullName evidence="3">DUF4846 domain-containing protein</fullName>
    </recommendedName>
</protein>
<comment type="caution">
    <text evidence="1">The sequence shown here is derived from an EMBL/GenBank/DDBJ whole genome shotgun (WGS) entry which is preliminary data.</text>
</comment>
<evidence type="ECO:0008006" key="3">
    <source>
        <dbReference type="Google" id="ProtNLM"/>
    </source>
</evidence>
<dbReference type="AlphaFoldDB" id="D4CY23"/>
<dbReference type="HOGENOM" id="CLU_066824_2_0_0"/>
<dbReference type="EMBL" id="ACJY01000105">
    <property type="protein sequence ID" value="EFE85754.1"/>
    <property type="molecule type" value="Genomic_DNA"/>
</dbReference>
<evidence type="ECO:0000313" key="1">
    <source>
        <dbReference type="EMBL" id="EFE85754.1"/>
    </source>
</evidence>
<proteinExistence type="predicted"/>
<accession>D4CY23</accession>
<gene>
    <name evidence="1" type="ORF">FUSPEROL_02334</name>
</gene>
<dbReference type="InterPro" id="IPR032315">
    <property type="entry name" value="DUF4846"/>
</dbReference>